<dbReference type="InParanoid" id="A0BI33"/>
<name>A0BI33_PARTE</name>
<organism evidence="1 2">
    <name type="scientific">Paramecium tetraurelia</name>
    <dbReference type="NCBI Taxonomy" id="5888"/>
    <lineage>
        <taxon>Eukaryota</taxon>
        <taxon>Sar</taxon>
        <taxon>Alveolata</taxon>
        <taxon>Ciliophora</taxon>
        <taxon>Intramacronucleata</taxon>
        <taxon>Oligohymenophorea</taxon>
        <taxon>Peniculida</taxon>
        <taxon>Parameciidae</taxon>
        <taxon>Paramecium</taxon>
    </lineage>
</organism>
<dbReference type="OrthoDB" id="310988at2759"/>
<evidence type="ECO:0000313" key="1">
    <source>
        <dbReference type="EMBL" id="CAK58200.1"/>
    </source>
</evidence>
<keyword evidence="2" id="KW-1185">Reference proteome</keyword>
<dbReference type="Proteomes" id="UP000000600">
    <property type="component" value="Unassembled WGS sequence"/>
</dbReference>
<sequence length="83" mass="9596">MMKGQMSISIQNSLQLMIYAIKGNHVCKEQRKSFNLCRLTPLGKYVEAEFCKDNAVALVDCFLKVQYIAFTQLCRQRNGKFNQ</sequence>
<dbReference type="GeneID" id="5011382"/>
<accession>A0BI33</accession>
<dbReference type="RefSeq" id="XP_001425598.1">
    <property type="nucleotide sequence ID" value="XM_001425561.1"/>
</dbReference>
<dbReference type="KEGG" id="ptm:GSPATT00029236001"/>
<dbReference type="HOGENOM" id="CLU_2547446_0_0_1"/>
<proteinExistence type="predicted"/>
<reference evidence="1 2" key="1">
    <citation type="journal article" date="2006" name="Nature">
        <title>Global trends of whole-genome duplications revealed by the ciliate Paramecium tetraurelia.</title>
        <authorList>
            <consortium name="Genoscope"/>
            <person name="Aury J.-M."/>
            <person name="Jaillon O."/>
            <person name="Duret L."/>
            <person name="Noel B."/>
            <person name="Jubin C."/>
            <person name="Porcel B.M."/>
            <person name="Segurens B."/>
            <person name="Daubin V."/>
            <person name="Anthouard V."/>
            <person name="Aiach N."/>
            <person name="Arnaiz O."/>
            <person name="Billaut A."/>
            <person name="Beisson J."/>
            <person name="Blanc I."/>
            <person name="Bouhouche K."/>
            <person name="Camara F."/>
            <person name="Duharcourt S."/>
            <person name="Guigo R."/>
            <person name="Gogendeau D."/>
            <person name="Katinka M."/>
            <person name="Keller A.-M."/>
            <person name="Kissmehl R."/>
            <person name="Klotz C."/>
            <person name="Koll F."/>
            <person name="Le Moue A."/>
            <person name="Lepere C."/>
            <person name="Malinsky S."/>
            <person name="Nowacki M."/>
            <person name="Nowak J.K."/>
            <person name="Plattner H."/>
            <person name="Poulain J."/>
            <person name="Ruiz F."/>
            <person name="Serrano V."/>
            <person name="Zagulski M."/>
            <person name="Dessen P."/>
            <person name="Betermier M."/>
            <person name="Weissenbach J."/>
            <person name="Scarpelli C."/>
            <person name="Schachter V."/>
            <person name="Sperling L."/>
            <person name="Meyer E."/>
            <person name="Cohen J."/>
            <person name="Wincker P."/>
        </authorList>
    </citation>
    <scope>NUCLEOTIDE SEQUENCE [LARGE SCALE GENOMIC DNA]</scope>
    <source>
        <strain evidence="1 2">Stock d4-2</strain>
    </source>
</reference>
<dbReference type="EMBL" id="CT867996">
    <property type="protein sequence ID" value="CAK58200.1"/>
    <property type="molecule type" value="Genomic_DNA"/>
</dbReference>
<protein>
    <submittedName>
        <fullName evidence="1">Uncharacterized protein</fullName>
    </submittedName>
</protein>
<gene>
    <name evidence="1" type="ORF">GSPATT00029236001</name>
</gene>
<evidence type="ECO:0000313" key="2">
    <source>
        <dbReference type="Proteomes" id="UP000000600"/>
    </source>
</evidence>
<dbReference type="AlphaFoldDB" id="A0BI33"/>